<feature type="transmembrane region" description="Helical" evidence="1">
    <location>
        <begin position="346"/>
        <end position="365"/>
    </location>
</feature>
<feature type="transmembrane region" description="Helical" evidence="1">
    <location>
        <begin position="60"/>
        <end position="80"/>
    </location>
</feature>
<evidence type="ECO:0000313" key="2">
    <source>
        <dbReference type="EMBL" id="SDC09724.1"/>
    </source>
</evidence>
<feature type="transmembrane region" description="Helical" evidence="1">
    <location>
        <begin position="513"/>
        <end position="533"/>
    </location>
</feature>
<dbReference type="AlphaFoldDB" id="A0A1G6ITD5"/>
<feature type="transmembrane region" description="Helical" evidence="1">
    <location>
        <begin position="86"/>
        <end position="114"/>
    </location>
</feature>
<dbReference type="OrthoDB" id="2659138at2"/>
<keyword evidence="1" id="KW-1133">Transmembrane helix</keyword>
<feature type="transmembrane region" description="Helical" evidence="1">
    <location>
        <begin position="489"/>
        <end position="507"/>
    </location>
</feature>
<name>A0A1G6ITD5_9BACI</name>
<feature type="transmembrane region" description="Helical" evidence="1">
    <location>
        <begin position="261"/>
        <end position="284"/>
    </location>
</feature>
<evidence type="ECO:0000313" key="3">
    <source>
        <dbReference type="Proteomes" id="UP000242949"/>
    </source>
</evidence>
<protein>
    <recommendedName>
        <fullName evidence="4">ABC-2 type transport system permease protein</fullName>
    </recommendedName>
</protein>
<dbReference type="Proteomes" id="UP000242949">
    <property type="component" value="Unassembled WGS sequence"/>
</dbReference>
<feature type="transmembrane region" description="Helical" evidence="1">
    <location>
        <begin position="203"/>
        <end position="222"/>
    </location>
</feature>
<dbReference type="RefSeq" id="WP_090795101.1">
    <property type="nucleotide sequence ID" value="NZ_FMYI01000004.1"/>
</dbReference>
<sequence length="534" mass="61788">MYDNAALKIIDRFQFIVKRLGADYPTLRLILAFKLAMDRRRVPTIVQDSRKNSSQLMSPFIKSLFLYALYGFIFIPFLVIDGDYLIHLTIVFTMMMFILMTSMVSDFSSVLLDVRDHVILKTKPVDERTQVLVKLLHVVIYIVQIAGAFLVIPLMVSLFIQGPVFFLLFFVSSVLITILSIVLTAVFYVTVLKFFDGEKLRNLINGIQIILTLGIFVGYQFVAHAANLMNITADFTMEAWYLLMPPIWFSNLFEIVLADHVTALTITGGMLAIVVPIVGLVLYIRFMRSFEQNLQKLMAQSGEHKNRLRAFWYQIAKLVTRDHKERAMFMFSRSMMLKEQEFKLKVYPTLGLSLILPIIFLLNPAWNQIEYMYLIPLYFTTLFIPTVVYMLKYSNKSEGAWVYFCLPVQNKRLFYRATLKAFIVQFFVPLIVFLGLFYYIVIGSNVLIHVLIVFLVGNLSTVISYRILNYGIYPFSKPFSVMESANTGLMIMSMFIIVLFALIHWLLISLFVYGAVIYFALLVVSHLMAWRYII</sequence>
<keyword evidence="3" id="KW-1185">Reference proteome</keyword>
<feature type="transmembrane region" description="Helical" evidence="1">
    <location>
        <begin position="371"/>
        <end position="391"/>
    </location>
</feature>
<dbReference type="EMBL" id="FMYI01000004">
    <property type="protein sequence ID" value="SDC09724.1"/>
    <property type="molecule type" value="Genomic_DNA"/>
</dbReference>
<feature type="transmembrane region" description="Helical" evidence="1">
    <location>
        <begin position="166"/>
        <end position="191"/>
    </location>
</feature>
<dbReference type="STRING" id="1612202.SAMN05421734_104130"/>
<keyword evidence="1" id="KW-0812">Transmembrane</keyword>
<accession>A0A1G6ITD5</accession>
<reference evidence="3" key="1">
    <citation type="submission" date="2016-09" db="EMBL/GenBank/DDBJ databases">
        <authorList>
            <person name="Varghese N."/>
            <person name="Submissions S."/>
        </authorList>
    </citation>
    <scope>NUCLEOTIDE SEQUENCE [LARGE SCALE GENOMIC DNA]</scope>
    <source>
        <strain evidence="3">S5</strain>
    </source>
</reference>
<feature type="transmembrane region" description="Helical" evidence="1">
    <location>
        <begin position="446"/>
        <end position="468"/>
    </location>
</feature>
<evidence type="ECO:0008006" key="4">
    <source>
        <dbReference type="Google" id="ProtNLM"/>
    </source>
</evidence>
<evidence type="ECO:0000256" key="1">
    <source>
        <dbReference type="SAM" id="Phobius"/>
    </source>
</evidence>
<organism evidence="2 3">
    <name type="scientific">Pelagirhabdus alkalitolerans</name>
    <dbReference type="NCBI Taxonomy" id="1612202"/>
    <lineage>
        <taxon>Bacteria</taxon>
        <taxon>Bacillati</taxon>
        <taxon>Bacillota</taxon>
        <taxon>Bacilli</taxon>
        <taxon>Bacillales</taxon>
        <taxon>Bacillaceae</taxon>
        <taxon>Pelagirhabdus</taxon>
    </lineage>
</organism>
<keyword evidence="1" id="KW-0472">Membrane</keyword>
<feature type="transmembrane region" description="Helical" evidence="1">
    <location>
        <begin position="421"/>
        <end position="440"/>
    </location>
</feature>
<gene>
    <name evidence="2" type="ORF">SAMN05421734_104130</name>
</gene>
<proteinExistence type="predicted"/>
<feature type="transmembrane region" description="Helical" evidence="1">
    <location>
        <begin position="135"/>
        <end position="160"/>
    </location>
</feature>